<evidence type="ECO:0000256" key="7">
    <source>
        <dbReference type="SAM" id="MobiDB-lite"/>
    </source>
</evidence>
<organism evidence="8 9">
    <name type="scientific">Madurella fahalii</name>
    <dbReference type="NCBI Taxonomy" id="1157608"/>
    <lineage>
        <taxon>Eukaryota</taxon>
        <taxon>Fungi</taxon>
        <taxon>Dikarya</taxon>
        <taxon>Ascomycota</taxon>
        <taxon>Pezizomycotina</taxon>
        <taxon>Sordariomycetes</taxon>
        <taxon>Sordariomycetidae</taxon>
        <taxon>Sordariales</taxon>
        <taxon>Sordariales incertae sedis</taxon>
        <taxon>Madurella</taxon>
    </lineage>
</organism>
<protein>
    <submittedName>
        <fullName evidence="8">Pentatricopeptide repeat protein</fullName>
    </submittedName>
</protein>
<feature type="repeat" description="PPR" evidence="5">
    <location>
        <begin position="146"/>
        <end position="180"/>
    </location>
</feature>
<dbReference type="Pfam" id="PF13041">
    <property type="entry name" value="PPR_2"/>
    <property type="match status" value="1"/>
</dbReference>
<dbReference type="PROSITE" id="PS51375">
    <property type="entry name" value="PPR"/>
    <property type="match status" value="1"/>
</dbReference>
<keyword evidence="6" id="KW-0175">Coiled coil</keyword>
<evidence type="ECO:0000256" key="1">
    <source>
        <dbReference type="ARBA" id="ARBA00006192"/>
    </source>
</evidence>
<evidence type="ECO:0000313" key="8">
    <source>
        <dbReference type="EMBL" id="GAB1320819.1"/>
    </source>
</evidence>
<dbReference type="Proteomes" id="UP001628179">
    <property type="component" value="Unassembled WGS sequence"/>
</dbReference>
<sequence>MFVCRACRRSISGVSPSPVESRLLRPVRKSTGLGYGRRTFAATHLTRERYRPDIVDVKAALLAETETETKAPNSHAPQPKKKGPPIPGSKDAKELYKNRLEWVVNKHLTYLKDPVDIAAHVRRALDKGSFEEALLMARRASRNTKVEVSWNHLIDHHMKNHRLHAAIKLYNEMKKRQQVPNARTYTIIFRGCAQSIHPKLAVAEAVRIYNFMVHYGAQKPNTIHMNAVLEVCARAHDLDSMLTVFATANNNLRAPDALTYTIILNSLRHEATKADKGLGLIDTEVKQTIRGHIDRARALWADVIARWRGGKILIDERLVCAMGRLLTLGDYHSNDSVLDLFEQTMRMPRLDKTGNKLPDGAGEVEAAPETQANAESDVAMPKQPSEVEAPDTHNMGPIARRELAASKPAGIYAKPGTNTLSLLMTVLAKTRKTSLASRYWDYFTRVLDVKPDKDNYGRYLKALSVGHASAQTVKLVSEMPAELLNHITFRTAFGVCIQDALNPNAFGHACNIFDIMVAKVRYPDPLTMRLFLHTARNAQASLLRKALKDEARKAEADKSQAETTDAELDTAAAESLTTTDFIKMALAEEAKKKRSAGPVPEAADAKQPPRGAPTPEDREHGRRLMVALDRMWEPFRILLSSFSYPEQPTASPEHEADMKRADMQEAMATGRAMISAIVWILDHDILDPVRERNSIRELKNRQTVLIRLVQRYANKLYNERQEPHDRKGKGEERRDAVRVFDEDDGQASLYA</sequence>
<feature type="region of interest" description="Disordered" evidence="7">
    <location>
        <begin position="592"/>
        <end position="620"/>
    </location>
</feature>
<gene>
    <name evidence="8" type="ORF">MFIFM68171_11029</name>
</gene>
<feature type="compositionally biased region" description="Basic and acidic residues" evidence="7">
    <location>
        <begin position="719"/>
        <end position="740"/>
    </location>
</feature>
<evidence type="ECO:0000256" key="3">
    <source>
        <dbReference type="ARBA" id="ARBA00044493"/>
    </source>
</evidence>
<accession>A0ABQ0GSW2</accession>
<keyword evidence="2" id="KW-0677">Repeat</keyword>
<evidence type="ECO:0000256" key="6">
    <source>
        <dbReference type="SAM" id="Coils"/>
    </source>
</evidence>
<feature type="region of interest" description="Disordered" evidence="7">
    <location>
        <begin position="719"/>
        <end position="751"/>
    </location>
</feature>
<evidence type="ECO:0000313" key="9">
    <source>
        <dbReference type="Proteomes" id="UP001628179"/>
    </source>
</evidence>
<comment type="subunit">
    <text evidence="4">Binds to mitochondrial small subunit 15S rRNA.</text>
</comment>
<reference evidence="8 9" key="1">
    <citation type="submission" date="2024-09" db="EMBL/GenBank/DDBJ databases">
        <title>Itraconazole resistance in Madurella fahalii resulting from another homologue of gene encoding cytochrome P450 14-alpha sterol demethylase (CYP51).</title>
        <authorList>
            <person name="Yoshioka I."/>
            <person name="Fahal A.H."/>
            <person name="Kaneko S."/>
            <person name="Yaguchi T."/>
        </authorList>
    </citation>
    <scope>NUCLEOTIDE SEQUENCE [LARGE SCALE GENOMIC DNA]</scope>
    <source>
        <strain evidence="8 9">IFM 68171</strain>
    </source>
</reference>
<dbReference type="GeneID" id="98181771"/>
<feature type="coiled-coil region" evidence="6">
    <location>
        <begin position="537"/>
        <end position="564"/>
    </location>
</feature>
<feature type="region of interest" description="Disordered" evidence="7">
    <location>
        <begin position="66"/>
        <end position="91"/>
    </location>
</feature>
<comment type="similarity">
    <text evidence="1">Belongs to the CCM1 family.</text>
</comment>
<dbReference type="PANTHER" id="PTHR47447:SF17">
    <property type="entry name" value="OS12G0638900 PROTEIN"/>
    <property type="match status" value="1"/>
</dbReference>
<name>A0ABQ0GSW2_9PEZI</name>
<dbReference type="InterPro" id="IPR002885">
    <property type="entry name" value="PPR_rpt"/>
</dbReference>
<feature type="region of interest" description="Disordered" evidence="7">
    <location>
        <begin position="350"/>
        <end position="393"/>
    </location>
</feature>
<dbReference type="NCBIfam" id="TIGR00756">
    <property type="entry name" value="PPR"/>
    <property type="match status" value="1"/>
</dbReference>
<proteinExistence type="inferred from homology"/>
<dbReference type="RefSeq" id="XP_070922549.1">
    <property type="nucleotide sequence ID" value="XM_071066448.1"/>
</dbReference>
<dbReference type="EMBL" id="BAAFSV010000006">
    <property type="protein sequence ID" value="GAB1320819.1"/>
    <property type="molecule type" value="Genomic_DNA"/>
</dbReference>
<dbReference type="Gene3D" id="1.25.40.10">
    <property type="entry name" value="Tetratricopeptide repeat domain"/>
    <property type="match status" value="1"/>
</dbReference>
<evidence type="ECO:0000256" key="4">
    <source>
        <dbReference type="ARBA" id="ARBA00044511"/>
    </source>
</evidence>
<comment type="caution">
    <text evidence="8">The sequence shown here is derived from an EMBL/GenBank/DDBJ whole genome shotgun (WGS) entry which is preliminary data.</text>
</comment>
<keyword evidence="9" id="KW-1185">Reference proteome</keyword>
<dbReference type="PANTHER" id="PTHR47447">
    <property type="entry name" value="OS03G0856100 PROTEIN"/>
    <property type="match status" value="1"/>
</dbReference>
<evidence type="ECO:0000256" key="2">
    <source>
        <dbReference type="ARBA" id="ARBA00022737"/>
    </source>
</evidence>
<dbReference type="InterPro" id="IPR011990">
    <property type="entry name" value="TPR-like_helical_dom_sf"/>
</dbReference>
<evidence type="ECO:0000256" key="5">
    <source>
        <dbReference type="PROSITE-ProRule" id="PRU00708"/>
    </source>
</evidence>
<comment type="function">
    <text evidence="3">Regulates mitochondrial small subunit maturation by controlling 15S rRNA 5'-end processing. Localizes to the 5' precursor of the 15S rRNA in a position that is subsequently occupied by mS47 in the mature yeast mtSSU. Uses structure and sequence-specific RNA recognition, binding to a single-stranded region of the precursor and specifically recognizing bases -6 to -1. The exchange of Ccm1 for mS47 is coupled to the irreversible removal of precursor rRNA that is accompanied by conformational changes of the mitoribosomal proteins uS5m and mS26. These conformational changes signal completion of 5'-end rRNA processing through protection of the mature 5'-end of the 15S rRNA and stabilization of mS47. The removal of the 5' precursor together with the dissociation of Ccm1 may be catalyzed by the 5'-3' exoribonuclease Pet127. Involved in the specific removal of group I introns in mitochondrial encoded transcripts.</text>
</comment>